<keyword evidence="1" id="KW-1133">Transmembrane helix</keyword>
<dbReference type="Proteomes" id="UP000602284">
    <property type="component" value="Unassembled WGS sequence"/>
</dbReference>
<protein>
    <recommendedName>
        <fullName evidence="4">Prolipoprotein diacylglyceryl transferase</fullName>
    </recommendedName>
</protein>
<comment type="caution">
    <text evidence="2">The sequence shown here is derived from an EMBL/GenBank/DDBJ whole genome shotgun (WGS) entry which is preliminary data.</text>
</comment>
<dbReference type="EMBL" id="JAEQNB010000001">
    <property type="protein sequence ID" value="MBL0385573.1"/>
    <property type="molecule type" value="Genomic_DNA"/>
</dbReference>
<feature type="transmembrane region" description="Helical" evidence="1">
    <location>
        <begin position="154"/>
        <end position="174"/>
    </location>
</feature>
<feature type="transmembrane region" description="Helical" evidence="1">
    <location>
        <begin position="54"/>
        <end position="70"/>
    </location>
</feature>
<evidence type="ECO:0000256" key="1">
    <source>
        <dbReference type="SAM" id="Phobius"/>
    </source>
</evidence>
<keyword evidence="3" id="KW-1185">Reference proteome</keyword>
<evidence type="ECO:0000313" key="2">
    <source>
        <dbReference type="EMBL" id="MBL0385573.1"/>
    </source>
</evidence>
<reference evidence="2 3" key="1">
    <citation type="submission" date="2021-01" db="EMBL/GenBank/DDBJ databases">
        <title>Tumebacillus sp. strain ITR2 16S ribosomal RNA gene Genome sequencing and assembly.</title>
        <authorList>
            <person name="Kang M."/>
        </authorList>
    </citation>
    <scope>NUCLEOTIDE SEQUENCE [LARGE SCALE GENOMIC DNA]</scope>
    <source>
        <strain evidence="2 3">ITR2</strain>
    </source>
</reference>
<sequence>MALLGSSLSLGLWTVSSTWIGLIVGFCMMLWFVQNETRKAGYDGKKLREAVGDSVFYGVFAALLTPIFVIPREVLDRPFQILLGGLIPYASWVGWTIGLVYFFWRLRKQQIPWTTLLDVLVPAFLAGWSAYSLLVVEYGTRTGMFWGVQVSDGVYHSVNLYRFVLFAVAVGGLVRWMPLSVKGRRGTFALVIFGFSTLLLSLVQFNQNLWLYLTPLQWVALLSGVTGIYLLNKEREEEVNSDPKETNLDH</sequence>
<evidence type="ECO:0000313" key="3">
    <source>
        <dbReference type="Proteomes" id="UP000602284"/>
    </source>
</evidence>
<feature type="transmembrane region" description="Helical" evidence="1">
    <location>
        <begin position="186"/>
        <end position="203"/>
    </location>
</feature>
<keyword evidence="1" id="KW-0812">Transmembrane</keyword>
<feature type="transmembrane region" description="Helical" evidence="1">
    <location>
        <begin position="116"/>
        <end position="134"/>
    </location>
</feature>
<gene>
    <name evidence="2" type="ORF">JJB07_02825</name>
</gene>
<name>A0ABS1J7D3_9BACL</name>
<feature type="transmembrane region" description="Helical" evidence="1">
    <location>
        <begin position="12"/>
        <end position="33"/>
    </location>
</feature>
<feature type="transmembrane region" description="Helical" evidence="1">
    <location>
        <begin position="82"/>
        <end position="104"/>
    </location>
</feature>
<accession>A0ABS1J7D3</accession>
<keyword evidence="1" id="KW-0472">Membrane</keyword>
<organism evidence="2 3">
    <name type="scientific">Tumebacillus amylolyticus</name>
    <dbReference type="NCBI Taxonomy" id="2801339"/>
    <lineage>
        <taxon>Bacteria</taxon>
        <taxon>Bacillati</taxon>
        <taxon>Bacillota</taxon>
        <taxon>Bacilli</taxon>
        <taxon>Bacillales</taxon>
        <taxon>Alicyclobacillaceae</taxon>
        <taxon>Tumebacillus</taxon>
    </lineage>
</organism>
<proteinExistence type="predicted"/>
<feature type="transmembrane region" description="Helical" evidence="1">
    <location>
        <begin position="209"/>
        <end position="231"/>
    </location>
</feature>
<evidence type="ECO:0008006" key="4">
    <source>
        <dbReference type="Google" id="ProtNLM"/>
    </source>
</evidence>
<dbReference type="RefSeq" id="WP_201630933.1">
    <property type="nucleotide sequence ID" value="NZ_JAEQNB010000001.1"/>
</dbReference>